<dbReference type="EC" id="2.7.7.6" evidence="8"/>
<evidence type="ECO:0000256" key="2">
    <source>
        <dbReference type="ARBA" id="ARBA00023015"/>
    </source>
</evidence>
<feature type="domain" description="RNA polymerase sigma-70 region 2" evidence="6">
    <location>
        <begin position="7"/>
        <end position="69"/>
    </location>
</feature>
<dbReference type="PANTHER" id="PTHR43133:SF64">
    <property type="entry name" value="ECF SIGMA FACTOR"/>
    <property type="match status" value="1"/>
</dbReference>
<dbReference type="InterPro" id="IPR007627">
    <property type="entry name" value="RNA_pol_sigma70_r2"/>
</dbReference>
<keyword evidence="8" id="KW-0548">Nucleotidyltransferase</keyword>
<dbReference type="Pfam" id="PF08281">
    <property type="entry name" value="Sigma70_r4_2"/>
    <property type="match status" value="1"/>
</dbReference>
<evidence type="ECO:0000256" key="1">
    <source>
        <dbReference type="ARBA" id="ARBA00010641"/>
    </source>
</evidence>
<dbReference type="KEGG" id="nli:G3M70_09130"/>
<dbReference type="SUPFAM" id="SSF88946">
    <property type="entry name" value="Sigma2 domain of RNA polymerase sigma factors"/>
    <property type="match status" value="1"/>
</dbReference>
<evidence type="ECO:0000256" key="5">
    <source>
        <dbReference type="SAM" id="MobiDB-lite"/>
    </source>
</evidence>
<sequence>MDEFLQSVERRAFQMAQFATSNPDEALDIVQDAMMAFVKSYADKPEEERRPLFFRIVQNRIRDWHRRQNVRNRWTAWWIGSKQDEEDDSDPIARLADPRGRSPEKELSICDSGDALQAAIERLPLRQQQAFLLRSWEELSVAETAKAMGCSEGSVKTHHSRAVQTLKKLLKDHWP</sequence>
<dbReference type="InterPro" id="IPR036388">
    <property type="entry name" value="WH-like_DNA-bd_sf"/>
</dbReference>
<dbReference type="InterPro" id="IPR013249">
    <property type="entry name" value="RNA_pol_sigma70_r4_t2"/>
</dbReference>
<dbReference type="InterPro" id="IPR013324">
    <property type="entry name" value="RNA_pol_sigma_r3/r4-like"/>
</dbReference>
<dbReference type="Gene3D" id="1.10.10.10">
    <property type="entry name" value="Winged helix-like DNA-binding domain superfamily/Winged helix DNA-binding domain"/>
    <property type="match status" value="1"/>
</dbReference>
<evidence type="ECO:0000313" key="9">
    <source>
        <dbReference type="Proteomes" id="UP000594688"/>
    </source>
</evidence>
<dbReference type="GO" id="GO:0003677">
    <property type="term" value="F:DNA binding"/>
    <property type="evidence" value="ECO:0007669"/>
    <property type="project" value="InterPro"/>
</dbReference>
<organism evidence="8 9">
    <name type="scientific">Candidatus Nitronauta litoralis</name>
    <dbReference type="NCBI Taxonomy" id="2705533"/>
    <lineage>
        <taxon>Bacteria</taxon>
        <taxon>Pseudomonadati</taxon>
        <taxon>Nitrospinota/Tectimicrobiota group</taxon>
        <taxon>Nitrospinota</taxon>
        <taxon>Nitrospinia</taxon>
        <taxon>Nitrospinales</taxon>
        <taxon>Nitrospinaceae</taxon>
        <taxon>Candidatus Nitronauta</taxon>
    </lineage>
</organism>
<dbReference type="InterPro" id="IPR013325">
    <property type="entry name" value="RNA_pol_sigma_r2"/>
</dbReference>
<evidence type="ECO:0000256" key="4">
    <source>
        <dbReference type="ARBA" id="ARBA00023163"/>
    </source>
</evidence>
<accession>A0A7T0G0N6</accession>
<evidence type="ECO:0000256" key="3">
    <source>
        <dbReference type="ARBA" id="ARBA00023082"/>
    </source>
</evidence>
<feature type="compositionally biased region" description="Basic and acidic residues" evidence="5">
    <location>
        <begin position="96"/>
        <end position="107"/>
    </location>
</feature>
<keyword evidence="3" id="KW-0731">Sigma factor</keyword>
<dbReference type="NCBIfam" id="TIGR02937">
    <property type="entry name" value="sigma70-ECF"/>
    <property type="match status" value="1"/>
</dbReference>
<dbReference type="NCBIfam" id="NF006550">
    <property type="entry name" value="PRK09047.1"/>
    <property type="match status" value="1"/>
</dbReference>
<evidence type="ECO:0000259" key="7">
    <source>
        <dbReference type="Pfam" id="PF08281"/>
    </source>
</evidence>
<evidence type="ECO:0000313" key="8">
    <source>
        <dbReference type="EMBL" id="QPJ62026.1"/>
    </source>
</evidence>
<dbReference type="PANTHER" id="PTHR43133">
    <property type="entry name" value="RNA POLYMERASE ECF-TYPE SIGMA FACTO"/>
    <property type="match status" value="1"/>
</dbReference>
<dbReference type="EMBL" id="CP048685">
    <property type="protein sequence ID" value="QPJ62026.1"/>
    <property type="molecule type" value="Genomic_DNA"/>
</dbReference>
<dbReference type="GO" id="GO:0016987">
    <property type="term" value="F:sigma factor activity"/>
    <property type="evidence" value="ECO:0007669"/>
    <property type="project" value="UniProtKB-KW"/>
</dbReference>
<proteinExistence type="inferred from homology"/>
<dbReference type="GO" id="GO:0006352">
    <property type="term" value="P:DNA-templated transcription initiation"/>
    <property type="evidence" value="ECO:0007669"/>
    <property type="project" value="InterPro"/>
</dbReference>
<dbReference type="Pfam" id="PF04542">
    <property type="entry name" value="Sigma70_r2"/>
    <property type="match status" value="1"/>
</dbReference>
<reference evidence="8 9" key="1">
    <citation type="submission" date="2020-02" db="EMBL/GenBank/DDBJ databases">
        <title>Genomic and physiological characterization of two novel Nitrospinaceae genera.</title>
        <authorList>
            <person name="Mueller A.J."/>
            <person name="Jung M.-Y."/>
            <person name="Strachan C.R."/>
            <person name="Herbold C.W."/>
            <person name="Kirkegaard R.H."/>
            <person name="Daims H."/>
        </authorList>
    </citation>
    <scope>NUCLEOTIDE SEQUENCE [LARGE SCALE GENOMIC DNA]</scope>
    <source>
        <strain evidence="8">EB</strain>
    </source>
</reference>
<protein>
    <submittedName>
        <fullName evidence="8">RNA polymerase sigma factor</fullName>
        <ecNumber evidence="8">2.7.7.6</ecNumber>
    </submittedName>
</protein>
<dbReference type="InterPro" id="IPR039425">
    <property type="entry name" value="RNA_pol_sigma-70-like"/>
</dbReference>
<feature type="region of interest" description="Disordered" evidence="5">
    <location>
        <begin position="83"/>
        <end position="107"/>
    </location>
</feature>
<feature type="domain" description="RNA polymerase sigma factor 70 region 4 type 2" evidence="7">
    <location>
        <begin position="114"/>
        <end position="166"/>
    </location>
</feature>
<name>A0A7T0G0N6_9BACT</name>
<gene>
    <name evidence="8" type="ORF">G3M70_09130</name>
</gene>
<comment type="similarity">
    <text evidence="1">Belongs to the sigma-70 factor family. ECF subfamily.</text>
</comment>
<evidence type="ECO:0000259" key="6">
    <source>
        <dbReference type="Pfam" id="PF04542"/>
    </source>
</evidence>
<dbReference type="Gene3D" id="1.10.1740.10">
    <property type="match status" value="1"/>
</dbReference>
<dbReference type="Proteomes" id="UP000594688">
    <property type="component" value="Chromosome"/>
</dbReference>
<keyword evidence="2" id="KW-0805">Transcription regulation</keyword>
<dbReference type="SUPFAM" id="SSF88659">
    <property type="entry name" value="Sigma3 and sigma4 domains of RNA polymerase sigma factors"/>
    <property type="match status" value="1"/>
</dbReference>
<dbReference type="CDD" id="cd06171">
    <property type="entry name" value="Sigma70_r4"/>
    <property type="match status" value="1"/>
</dbReference>
<keyword evidence="4" id="KW-0804">Transcription</keyword>
<dbReference type="GO" id="GO:0003899">
    <property type="term" value="F:DNA-directed RNA polymerase activity"/>
    <property type="evidence" value="ECO:0007669"/>
    <property type="project" value="UniProtKB-EC"/>
</dbReference>
<keyword evidence="8" id="KW-0808">Transferase</keyword>
<dbReference type="AlphaFoldDB" id="A0A7T0G0N6"/>
<dbReference type="InterPro" id="IPR014284">
    <property type="entry name" value="RNA_pol_sigma-70_dom"/>
</dbReference>